<feature type="region of interest" description="Disordered" evidence="1">
    <location>
        <begin position="618"/>
        <end position="660"/>
    </location>
</feature>
<reference evidence="3" key="1">
    <citation type="submission" date="2025-08" db="UniProtKB">
        <authorList>
            <consortium name="RefSeq"/>
        </authorList>
    </citation>
    <scope>IDENTIFICATION</scope>
</reference>
<proteinExistence type="predicted"/>
<dbReference type="Proteomes" id="UP000694888">
    <property type="component" value="Unplaced"/>
</dbReference>
<dbReference type="RefSeq" id="XP_012940173.1">
    <property type="nucleotide sequence ID" value="XM_013084719.1"/>
</dbReference>
<sequence>MCASLSSLGTVVDDGGGNPWCTAGQFMSAVKGSPINDIELTGVKNHEMELVNPVLRAVQNVRAILKSHKTLDVDEKGQGCDSETWPKSFGADQRRRQRSKLNIARSDVNLYEVCYDGHKGYTSKAFKLLCSGTDTLNDSQTLQPSGAGRGCHMAENDVKRAFPRVYDRMTGQESKQRIGAREQIAVGDRFFKRNFVTGSSSEQRFNRSPAPGWFWEVVALGTSQEVSIKMDKDMGYEKGLSVDNQADVKGGTAYTGRLGTTNGYPSHVKDRAAGRFVRGATRKAPCAGAGYDERLCFQSLERRLRAPKKGVEKPKYSVVRMCSDCNQFTPVSEEVVSELAGKQSEHEKTAQRNDGNCTRALRGGNVVADSVEQTIKANHVAVDNTLDQKNVSFCVTHGERTESQEGHRVTADVSKTPAENVNFSDAGIKKRGSRELTGENYVLGEAPADVIRAPQDSSPPSPYTPAPVALGVCHRDSSAPRVSGGNADTKDREGTDPQSCTEEESCSRKPCGKRWISLGTPVKKKDWNNTEMSAYSHIHVPKTMGGKKSHAAHEKSRSSQCNGEEVKTGGQEPHEMNYHLNPLQLLPNRAPGKRLGSKPLGQAVMYFSCDDKAAQRSVAVHQMPRSKVNTMPRSRRFQGRGSRAIHHTREQAKCEETGRDVGVSQTETNVNVGRTSEEFFTRFPSHHQLSSSSNLQAAIAASRKAQLKSRDRKTPIVSKSSSGRSRPIAGGDAFVKYRDVMSRVRRQAFFAWEERQAAAHPGTVVCEPHVSRDPGKTDQHTGRQTCECDSCTQTARWVSSLGHSCFRPGLHDVPCA</sequence>
<name>A0ABM1A3N2_APLCA</name>
<keyword evidence="2" id="KW-1185">Reference proteome</keyword>
<protein>
    <submittedName>
        <fullName evidence="3">Uncharacterized protein LOC101862048</fullName>
    </submittedName>
</protein>
<feature type="compositionally biased region" description="Basic and acidic residues" evidence="1">
    <location>
        <begin position="647"/>
        <end position="659"/>
    </location>
</feature>
<gene>
    <name evidence="3" type="primary">LOC101862048</name>
</gene>
<evidence type="ECO:0000313" key="3">
    <source>
        <dbReference type="RefSeq" id="XP_012940173.1"/>
    </source>
</evidence>
<evidence type="ECO:0000256" key="1">
    <source>
        <dbReference type="SAM" id="MobiDB-lite"/>
    </source>
</evidence>
<organism evidence="2 3">
    <name type="scientific">Aplysia californica</name>
    <name type="common">California sea hare</name>
    <dbReference type="NCBI Taxonomy" id="6500"/>
    <lineage>
        <taxon>Eukaryota</taxon>
        <taxon>Metazoa</taxon>
        <taxon>Spiralia</taxon>
        <taxon>Lophotrochozoa</taxon>
        <taxon>Mollusca</taxon>
        <taxon>Gastropoda</taxon>
        <taxon>Heterobranchia</taxon>
        <taxon>Euthyneura</taxon>
        <taxon>Tectipleura</taxon>
        <taxon>Aplysiida</taxon>
        <taxon>Aplysioidea</taxon>
        <taxon>Aplysiidae</taxon>
        <taxon>Aplysia</taxon>
    </lineage>
</organism>
<feature type="region of interest" description="Disordered" evidence="1">
    <location>
        <begin position="475"/>
        <end position="506"/>
    </location>
</feature>
<accession>A0ABM1A3N2</accession>
<dbReference type="GeneID" id="101862048"/>
<feature type="region of interest" description="Disordered" evidence="1">
    <location>
        <begin position="704"/>
        <end position="727"/>
    </location>
</feature>
<feature type="compositionally biased region" description="Basic residues" evidence="1">
    <location>
        <begin position="633"/>
        <end position="646"/>
    </location>
</feature>
<feature type="region of interest" description="Disordered" evidence="1">
    <location>
        <begin position="542"/>
        <end position="572"/>
    </location>
</feature>
<evidence type="ECO:0000313" key="2">
    <source>
        <dbReference type="Proteomes" id="UP000694888"/>
    </source>
</evidence>